<dbReference type="PANTHER" id="PTHR11820:SF7">
    <property type="entry name" value="ACYLPYRUVASE FAHD1, MITOCHONDRIAL"/>
    <property type="match status" value="1"/>
</dbReference>
<proteinExistence type="inferred from homology"/>
<dbReference type="Pfam" id="PF01557">
    <property type="entry name" value="FAA_hydrolase"/>
    <property type="match status" value="1"/>
</dbReference>
<evidence type="ECO:0000313" key="5">
    <source>
        <dbReference type="Proteomes" id="UP000321440"/>
    </source>
</evidence>
<evidence type="ECO:0000256" key="1">
    <source>
        <dbReference type="ARBA" id="ARBA00010211"/>
    </source>
</evidence>
<evidence type="ECO:0000259" key="3">
    <source>
        <dbReference type="Pfam" id="PF01557"/>
    </source>
</evidence>
<dbReference type="Gene3D" id="3.90.850.10">
    <property type="entry name" value="Fumarylacetoacetase-like, C-terminal domain"/>
    <property type="match status" value="1"/>
</dbReference>
<dbReference type="GO" id="GO:0019752">
    <property type="term" value="P:carboxylic acid metabolic process"/>
    <property type="evidence" value="ECO:0007669"/>
    <property type="project" value="UniProtKB-ARBA"/>
</dbReference>
<dbReference type="GO" id="GO:0046872">
    <property type="term" value="F:metal ion binding"/>
    <property type="evidence" value="ECO:0007669"/>
    <property type="project" value="UniProtKB-KW"/>
</dbReference>
<comment type="caution">
    <text evidence="4">The sequence shown here is derived from an EMBL/GenBank/DDBJ whole genome shotgun (WGS) entry which is preliminary data.</text>
</comment>
<sequence length="281" mass="31436">MRFITFKFKNQTFWGVQEEDGVYYSDKLVNIFPTLFSVIENYGGINFFQEINQYVPLHEVEIVAPFRPNKNIMCIGKNYREHALEMTGNDESQVPTAPVIFTKSPSAIIGPNATIDAHEMDTSQLDYEGELAVVIGKPGKNISREDALDYVFGYTILNDITARDLQKKHQQFFRGKSLDTFAPFGPAVVTQDRVGNVQNLDIKTYVNDELRQHSNTSQMIFSVGELIETLSDGMTLQAGDVIATGTPSGVGKGFDPPKFLKPDDRIRIEIEDVGVLENIVG</sequence>
<gene>
    <name evidence="4" type="ORF">AHA02nite_23600</name>
</gene>
<accession>A0A511W660</accession>
<evidence type="ECO:0000256" key="2">
    <source>
        <dbReference type="ARBA" id="ARBA00022723"/>
    </source>
</evidence>
<reference evidence="4 5" key="1">
    <citation type="submission" date="2019-07" db="EMBL/GenBank/DDBJ databases">
        <title>Whole genome shotgun sequence of Alkalibacillus haloalkaliphilus NBRC 103110.</title>
        <authorList>
            <person name="Hosoyama A."/>
            <person name="Uohara A."/>
            <person name="Ohji S."/>
            <person name="Ichikawa N."/>
        </authorList>
    </citation>
    <scope>NUCLEOTIDE SEQUENCE [LARGE SCALE GENOMIC DNA]</scope>
    <source>
        <strain evidence="4 5">NBRC 103110</strain>
    </source>
</reference>
<dbReference type="OrthoDB" id="9805307at2"/>
<evidence type="ECO:0000313" key="4">
    <source>
        <dbReference type="EMBL" id="GEN46584.1"/>
    </source>
</evidence>
<organism evidence="4 5">
    <name type="scientific">Alkalibacillus haloalkaliphilus</name>
    <dbReference type="NCBI Taxonomy" id="94136"/>
    <lineage>
        <taxon>Bacteria</taxon>
        <taxon>Bacillati</taxon>
        <taxon>Bacillota</taxon>
        <taxon>Bacilli</taxon>
        <taxon>Bacillales</taxon>
        <taxon>Bacillaceae</taxon>
        <taxon>Alkalibacillus</taxon>
    </lineage>
</organism>
<name>A0A511W660_9BACI</name>
<dbReference type="InterPro" id="IPR011234">
    <property type="entry name" value="Fumarylacetoacetase-like_C"/>
</dbReference>
<keyword evidence="2" id="KW-0479">Metal-binding</keyword>
<comment type="similarity">
    <text evidence="1">Belongs to the FAH family.</text>
</comment>
<dbReference type="EMBL" id="BJYA01000016">
    <property type="protein sequence ID" value="GEN46584.1"/>
    <property type="molecule type" value="Genomic_DNA"/>
</dbReference>
<dbReference type="FunFam" id="3.90.850.10:FF:000002">
    <property type="entry name" value="2-hydroxyhepta-2,4-diene-1,7-dioate isomerase"/>
    <property type="match status" value="1"/>
</dbReference>
<dbReference type="GO" id="GO:0016853">
    <property type="term" value="F:isomerase activity"/>
    <property type="evidence" value="ECO:0007669"/>
    <property type="project" value="UniProtKB-ARBA"/>
</dbReference>
<dbReference type="AlphaFoldDB" id="A0A511W660"/>
<feature type="domain" description="Fumarylacetoacetase-like C-terminal" evidence="3">
    <location>
        <begin position="72"/>
        <end position="280"/>
    </location>
</feature>
<dbReference type="SUPFAM" id="SSF56529">
    <property type="entry name" value="FAH"/>
    <property type="match status" value="1"/>
</dbReference>
<dbReference type="PANTHER" id="PTHR11820">
    <property type="entry name" value="ACYLPYRUVASE"/>
    <property type="match status" value="1"/>
</dbReference>
<protein>
    <recommendedName>
        <fullName evidence="3">Fumarylacetoacetase-like C-terminal domain-containing protein</fullName>
    </recommendedName>
</protein>
<dbReference type="InterPro" id="IPR036663">
    <property type="entry name" value="Fumarylacetoacetase_C_sf"/>
</dbReference>
<keyword evidence="5" id="KW-1185">Reference proteome</keyword>
<dbReference type="RefSeq" id="WP_146817515.1">
    <property type="nucleotide sequence ID" value="NZ_BJYA01000016.1"/>
</dbReference>
<dbReference type="GO" id="GO:0018773">
    <property type="term" value="F:acetylpyruvate hydrolase activity"/>
    <property type="evidence" value="ECO:0007669"/>
    <property type="project" value="TreeGrafter"/>
</dbReference>
<dbReference type="Proteomes" id="UP000321440">
    <property type="component" value="Unassembled WGS sequence"/>
</dbReference>